<feature type="compositionally biased region" description="Basic and acidic residues" evidence="1">
    <location>
        <begin position="114"/>
        <end position="123"/>
    </location>
</feature>
<dbReference type="Proteomes" id="UP001353952">
    <property type="component" value="Unassembled WGS sequence"/>
</dbReference>
<sequence>MGRSATSIEETGPNTGEINWDSPSWPDPPELDFLGESKHAQVTLLPQHPHPRLDEPAEDHTVHVGSISVDGHQLREPYAHHLREPYAHWPAQQVGLTVTEPGQRSSSRPSALAECERRDTPKR</sequence>
<proteinExistence type="predicted"/>
<keyword evidence="3" id="KW-1185">Reference proteome</keyword>
<feature type="compositionally biased region" description="Polar residues" evidence="1">
    <location>
        <begin position="94"/>
        <end position="109"/>
    </location>
</feature>
<feature type="region of interest" description="Disordered" evidence="1">
    <location>
        <begin position="94"/>
        <end position="123"/>
    </location>
</feature>
<feature type="region of interest" description="Disordered" evidence="1">
    <location>
        <begin position="1"/>
        <end position="33"/>
    </location>
</feature>
<dbReference type="RefSeq" id="WP_191848310.1">
    <property type="nucleotide sequence ID" value="NZ_BMUO01000010.1"/>
</dbReference>
<feature type="compositionally biased region" description="Polar residues" evidence="1">
    <location>
        <begin position="1"/>
        <end position="17"/>
    </location>
</feature>
<gene>
    <name evidence="2" type="ORF">RFN57_03910</name>
</gene>
<dbReference type="EMBL" id="JAYXNZ010000002">
    <property type="protein sequence ID" value="MEC7051437.1"/>
    <property type="molecule type" value="Genomic_DNA"/>
</dbReference>
<protein>
    <submittedName>
        <fullName evidence="2">Uncharacterized protein</fullName>
    </submittedName>
</protein>
<evidence type="ECO:0000256" key="1">
    <source>
        <dbReference type="SAM" id="MobiDB-lite"/>
    </source>
</evidence>
<name>A0ABU6LPK1_9ACTN</name>
<organism evidence="2 3">
    <name type="scientific">Streptomyces violaceochromogenes</name>
    <dbReference type="NCBI Taxonomy" id="67377"/>
    <lineage>
        <taxon>Bacteria</taxon>
        <taxon>Bacillati</taxon>
        <taxon>Actinomycetota</taxon>
        <taxon>Actinomycetes</taxon>
        <taxon>Kitasatosporales</taxon>
        <taxon>Streptomycetaceae</taxon>
        <taxon>Streptomyces</taxon>
    </lineage>
</organism>
<comment type="caution">
    <text evidence="2">The sequence shown here is derived from an EMBL/GenBank/DDBJ whole genome shotgun (WGS) entry which is preliminary data.</text>
</comment>
<evidence type="ECO:0000313" key="3">
    <source>
        <dbReference type="Proteomes" id="UP001353952"/>
    </source>
</evidence>
<evidence type="ECO:0000313" key="2">
    <source>
        <dbReference type="EMBL" id="MEC7051437.1"/>
    </source>
</evidence>
<reference evidence="2 3" key="1">
    <citation type="submission" date="2024-01" db="EMBL/GenBank/DDBJ databases">
        <title>Genome analysis.</title>
        <authorList>
            <person name="Zhang K."/>
        </authorList>
    </citation>
    <scope>NUCLEOTIDE SEQUENCE [LARGE SCALE GENOMIC DNA]</scope>
    <source>
        <strain evidence="2 3">CGMCC 4.1753</strain>
    </source>
</reference>
<accession>A0ABU6LPK1</accession>